<gene>
    <name evidence="3" type="ORF">PCOR1329_LOCUS54068</name>
</gene>
<comment type="caution">
    <text evidence="3">The sequence shown here is derived from an EMBL/GenBank/DDBJ whole genome shotgun (WGS) entry which is preliminary data.</text>
</comment>
<reference evidence="3" key="1">
    <citation type="submission" date="2023-10" db="EMBL/GenBank/DDBJ databases">
        <authorList>
            <person name="Chen Y."/>
            <person name="Shah S."/>
            <person name="Dougan E. K."/>
            <person name="Thang M."/>
            <person name="Chan C."/>
        </authorList>
    </citation>
    <scope>NUCLEOTIDE SEQUENCE [LARGE SCALE GENOMIC DNA]</scope>
</reference>
<evidence type="ECO:0000256" key="2">
    <source>
        <dbReference type="ARBA" id="ARBA00023180"/>
    </source>
</evidence>
<dbReference type="SUPFAM" id="SSF56300">
    <property type="entry name" value="Metallo-dependent phosphatases"/>
    <property type="match status" value="1"/>
</dbReference>
<dbReference type="InterPro" id="IPR029052">
    <property type="entry name" value="Metallo-depent_PP-like"/>
</dbReference>
<protein>
    <recommendedName>
        <fullName evidence="5">Calcineurin-like phosphoesterase domain-containing protein</fullName>
    </recommendedName>
</protein>
<dbReference type="PANTHER" id="PTHR10340">
    <property type="entry name" value="SPHINGOMYELIN PHOSPHODIESTERASE"/>
    <property type="match status" value="1"/>
</dbReference>
<keyword evidence="2" id="KW-0325">Glycoprotein</keyword>
<keyword evidence="1" id="KW-0378">Hydrolase</keyword>
<dbReference type="Proteomes" id="UP001189429">
    <property type="component" value="Unassembled WGS sequence"/>
</dbReference>
<dbReference type="EMBL" id="CAUYUJ010016603">
    <property type="protein sequence ID" value="CAK0867046.1"/>
    <property type="molecule type" value="Genomic_DNA"/>
</dbReference>
<name>A0ABN9V2Q1_9DINO</name>
<evidence type="ECO:0000256" key="1">
    <source>
        <dbReference type="ARBA" id="ARBA00022801"/>
    </source>
</evidence>
<accession>A0ABN9V2Q1</accession>
<sequence length="333" mass="37043">MGGLTVLSINTIIYSVFHSPAAEVPPEDPFHQFAWLRSRLQAAAEQNRTVWIVGHVPPGIETFGYSELWRPSYVERYLGIVQDPVLGPRVAAQLFGHVHKEELRVLPNAPVGAGPIILSGSISPIFMNNPSLRFVEYDPVTQRPVRYQELFTEMPEGSQSPEWRFGYDLLDAYGVLKKGVDDAGALLHSHVESLADRLEDGLGDWDAYASWYATQVQNVGPLDLMACSSTGKALNRTARLACRKRYRCAMTVSTQEQFNACAGASAWLREGQRLSAPLLRQGQGPYYRVQREQWAAELTGERARAERQRQALAGGRWREVEAWASGSSGSILV</sequence>
<evidence type="ECO:0008006" key="5">
    <source>
        <dbReference type="Google" id="ProtNLM"/>
    </source>
</evidence>
<evidence type="ECO:0000313" key="4">
    <source>
        <dbReference type="Proteomes" id="UP001189429"/>
    </source>
</evidence>
<keyword evidence="4" id="KW-1185">Reference proteome</keyword>
<proteinExistence type="predicted"/>
<dbReference type="PANTHER" id="PTHR10340:SF57">
    <property type="entry name" value="METALLOPHOS DOMAIN-CONTAINING PROTEIN"/>
    <property type="match status" value="1"/>
</dbReference>
<evidence type="ECO:0000313" key="3">
    <source>
        <dbReference type="EMBL" id="CAK0867046.1"/>
    </source>
</evidence>
<organism evidence="3 4">
    <name type="scientific">Prorocentrum cordatum</name>
    <dbReference type="NCBI Taxonomy" id="2364126"/>
    <lineage>
        <taxon>Eukaryota</taxon>
        <taxon>Sar</taxon>
        <taxon>Alveolata</taxon>
        <taxon>Dinophyceae</taxon>
        <taxon>Prorocentrales</taxon>
        <taxon>Prorocentraceae</taxon>
        <taxon>Prorocentrum</taxon>
    </lineage>
</organism>